<feature type="compositionally biased region" description="Acidic residues" evidence="1">
    <location>
        <begin position="498"/>
        <end position="522"/>
    </location>
</feature>
<feature type="region of interest" description="Disordered" evidence="1">
    <location>
        <begin position="1044"/>
        <end position="1065"/>
    </location>
</feature>
<dbReference type="GO" id="GO:0045121">
    <property type="term" value="C:membrane raft"/>
    <property type="evidence" value="ECO:0007669"/>
    <property type="project" value="TreeGrafter"/>
</dbReference>
<gene>
    <name evidence="2" type="ORF">GCK72_020777</name>
</gene>
<evidence type="ECO:0000313" key="3">
    <source>
        <dbReference type="Proteomes" id="UP000483820"/>
    </source>
</evidence>
<proteinExistence type="predicted"/>
<dbReference type="Proteomes" id="UP000483820">
    <property type="component" value="Chromosome V"/>
</dbReference>
<dbReference type="PANTHER" id="PTHR21447">
    <property type="entry name" value="RING-TYPE DOMAIN-CONTAINING PROTEIN-RELATED"/>
    <property type="match status" value="1"/>
</dbReference>
<protein>
    <submittedName>
        <fullName evidence="2">Uncharacterized protein</fullName>
    </submittedName>
</protein>
<evidence type="ECO:0000313" key="2">
    <source>
        <dbReference type="EMBL" id="KAF1754217.1"/>
    </source>
</evidence>
<dbReference type="GeneID" id="9808722"/>
<comment type="caution">
    <text evidence="2">The sequence shown here is derived from an EMBL/GenBank/DDBJ whole genome shotgun (WGS) entry which is preliminary data.</text>
</comment>
<accession>A0A6A5GG72</accession>
<dbReference type="RefSeq" id="XP_003106515.2">
    <property type="nucleotide sequence ID" value="XM_003106467.2"/>
</dbReference>
<dbReference type="EMBL" id="WUAV01000005">
    <property type="protein sequence ID" value="KAF1754217.1"/>
    <property type="molecule type" value="Genomic_DNA"/>
</dbReference>
<dbReference type="CTD" id="9808722"/>
<organism evidence="2 3">
    <name type="scientific">Caenorhabditis remanei</name>
    <name type="common">Caenorhabditis vulgaris</name>
    <dbReference type="NCBI Taxonomy" id="31234"/>
    <lineage>
        <taxon>Eukaryota</taxon>
        <taxon>Metazoa</taxon>
        <taxon>Ecdysozoa</taxon>
        <taxon>Nematoda</taxon>
        <taxon>Chromadorea</taxon>
        <taxon>Rhabditida</taxon>
        <taxon>Rhabditina</taxon>
        <taxon>Rhabditomorpha</taxon>
        <taxon>Rhabditoidea</taxon>
        <taxon>Rhabditidae</taxon>
        <taxon>Peloderinae</taxon>
        <taxon>Caenorhabditis</taxon>
    </lineage>
</organism>
<dbReference type="AlphaFoldDB" id="A0A6A5GG72"/>
<sequence>MASNSPPSAPIIFEKELRKYIPKELIPDTWKYNEEDPDSLQNLLKNPQLGMFESAKELLTDINLSANIPKFIEYFGMKDLDEFQEGIVDKCDVYNVFDACPLEGGQRHIAWMILELCWKHVKDISRKEGALVLRDSEPPSLLNVRPFNIKYRTFNGFLSRWRMDSDKILKGLGEQTSVLERFLGDFPEDDPKHHKKQFTICKDYAEAVMDCASKCGKPPTTWFIGEKRAPIRIFSFDGNTFVMAHELLKTLKENVGNAGEIEQEILGMPKLSTFTEKEVDKLSVELWNELEFREVHVVQLMFRQTPIPTYYEGYCTLAVDVLYELLVDMIVAKKVFHTFQPDIWPCIIKFFEGMEFYFDPTRRIYFLDSKDVDAIKKMWEYVYNTKLRKHYPNVKHFPRTKKTEFRFEELEKTLEYLNLKKSCEGIEKYARPVYDQFHVYRRCDSEAEERLFLSELHVAVTRCQINYVVEKVPSLLKFIKKQGALRRMNIVELRTEQEQEQEDEQEGEQEDEQEDEELEDEANMASPPPPSYLETTIRKCIPKELIPDSWKCDNQIDHKSNIASFLEAGKKQLEMFESSEKLYENVIQYMDFPKNEEHFKMSRSTRVERFPSLPKSIKGQWCMYKNDLYKLFDHHKLSPLQPTTSKLAETILEDCWEKLRVEKHHEMIASQNEPMVPTFGDAQRAALFEPFSSDLMDHQIHWREIANVSSVIDSIAFDSMEKHSGELSNSEAGKVIVWVGLIIRKAEMFAKRGLIHLPPLNSVAPSREVIRLFSSDKNLFVMTHDLIEILQRHGVDSVVLDKLIPDYLRKEKLSTLSYGDALKVLLGIGNKELMNLEFAKMKSDLLMFAQTPIPTHYGGYCIFAVDALYELLMDMIVAKKVFHNFEEKDWEEVNKFFESIKSHFDINRGIYFIDSKEVGDIKKEWEEFYNEHLKRDSKLIQLKKGQFLVNDFTTALKSLKLDKCFGDIVEYAYIIFAKLEKKSPSAMHVAIAHCQINCLARKVPWILEFIEKQNSRNRMNIVDVAVRQEEFDVNKLAAELEQMGTSEKKQEVKGNVTTKKNTKKK</sequence>
<dbReference type="KEGG" id="crq:GCK72_020777"/>
<reference evidence="2 3" key="1">
    <citation type="submission" date="2019-12" db="EMBL/GenBank/DDBJ databases">
        <title>Chromosome-level assembly of the Caenorhabditis remanei genome.</title>
        <authorList>
            <person name="Teterina A.A."/>
            <person name="Willis J.H."/>
            <person name="Phillips P.C."/>
        </authorList>
    </citation>
    <scope>NUCLEOTIDE SEQUENCE [LARGE SCALE GENOMIC DNA]</scope>
    <source>
        <strain evidence="2 3">PX506</strain>
        <tissue evidence="2">Whole organism</tissue>
    </source>
</reference>
<feature type="region of interest" description="Disordered" evidence="1">
    <location>
        <begin position="494"/>
        <end position="533"/>
    </location>
</feature>
<evidence type="ECO:0000256" key="1">
    <source>
        <dbReference type="SAM" id="MobiDB-lite"/>
    </source>
</evidence>
<dbReference type="PANTHER" id="PTHR21447:SF11">
    <property type="entry name" value="RING-TYPE DOMAIN-CONTAINING PROTEIN"/>
    <property type="match status" value="1"/>
</dbReference>
<name>A0A6A5GG72_CAERE</name>
<dbReference type="GO" id="GO:0045087">
    <property type="term" value="P:innate immune response"/>
    <property type="evidence" value="ECO:0007669"/>
    <property type="project" value="TreeGrafter"/>
</dbReference>